<dbReference type="InterPro" id="IPR036425">
    <property type="entry name" value="MoaB/Mog-like_dom_sf"/>
</dbReference>
<dbReference type="GO" id="GO:0006777">
    <property type="term" value="P:Mo-molybdopterin cofactor biosynthetic process"/>
    <property type="evidence" value="ECO:0007669"/>
    <property type="project" value="UniProtKB-UniRule"/>
</dbReference>
<dbReference type="EMBL" id="LT546645">
    <property type="protein sequence ID" value="SAI70246.1"/>
    <property type="molecule type" value="Genomic_DNA"/>
</dbReference>
<dbReference type="PIRSF" id="PIRSF006443">
    <property type="entry name" value="MoaB"/>
    <property type="match status" value="1"/>
</dbReference>
<dbReference type="OrthoDB" id="9784492at2"/>
<reference evidence="7 8" key="1">
    <citation type="submission" date="2016-04" db="EMBL/GenBank/DDBJ databases">
        <authorList>
            <consortium name="Pathogen Informatics"/>
        </authorList>
    </citation>
    <scope>NUCLEOTIDE SEQUENCE [LARGE SCALE GENOMIC DNA]</scope>
    <source>
        <strain evidence="7 8">H044680328</strain>
    </source>
</reference>
<dbReference type="GO" id="GO:0005829">
    <property type="term" value="C:cytosol"/>
    <property type="evidence" value="ECO:0007669"/>
    <property type="project" value="TreeGrafter"/>
</dbReference>
<protein>
    <recommendedName>
        <fullName evidence="3 5">Molybdenum cofactor biosynthesis protein B</fullName>
    </recommendedName>
</protein>
<evidence type="ECO:0000313" key="7">
    <source>
        <dbReference type="EMBL" id="SAI70246.1"/>
    </source>
</evidence>
<comment type="function">
    <text evidence="5">May be involved in the biosynthesis of molybdopterin.</text>
</comment>
<evidence type="ECO:0000256" key="1">
    <source>
        <dbReference type="ARBA" id="ARBA00005046"/>
    </source>
</evidence>
<dbReference type="SUPFAM" id="SSF53218">
    <property type="entry name" value="Molybdenum cofactor biosynthesis proteins"/>
    <property type="match status" value="1"/>
</dbReference>
<evidence type="ECO:0000256" key="5">
    <source>
        <dbReference type="PIRNR" id="PIRNR006443"/>
    </source>
</evidence>
<sequence length="173" mass="18818">MTTDPTPVALNCAVLTISDTRSAAEDTSGDLLTHSLAQAGHICVRRNLVPDDIYQIRRVISDWIADPQVQVILTNGGTGFSHRDHVPEAVRPLFDKEIDGFGELFRQISFEEIGSSSLQSRALAGYANQTVIFCVPGSNNACRTAWTRLIAPQLDSAQKPCNFATHLSPRSPA</sequence>
<keyword evidence="4 5" id="KW-0501">Molybdenum cofactor biosynthesis</keyword>
<dbReference type="PANTHER" id="PTHR43232:SF2">
    <property type="entry name" value="MOLYBDENUM COFACTOR BIOSYNTHESIS PROTEIN B"/>
    <property type="match status" value="1"/>
</dbReference>
<dbReference type="PATRIC" id="fig|123899.6.peg.2119"/>
<dbReference type="InterPro" id="IPR013484">
    <property type="entry name" value="MoaB_proteobac"/>
</dbReference>
<dbReference type="RefSeq" id="WP_025512794.1">
    <property type="nucleotide sequence ID" value="NZ_CP016340.1"/>
</dbReference>
<dbReference type="Proteomes" id="UP000076825">
    <property type="component" value="Chromosome 1"/>
</dbReference>
<dbReference type="NCBIfam" id="TIGR02667">
    <property type="entry name" value="moaB_proteo"/>
    <property type="match status" value="1"/>
</dbReference>
<dbReference type="NCBIfam" id="TIGR00177">
    <property type="entry name" value="molyb_syn"/>
    <property type="match status" value="1"/>
</dbReference>
<accession>A0A157SK36</accession>
<dbReference type="PROSITE" id="PS01078">
    <property type="entry name" value="MOCF_BIOSYNTHESIS_1"/>
    <property type="match status" value="1"/>
</dbReference>
<dbReference type="GeneID" id="56590603"/>
<evidence type="ECO:0000313" key="8">
    <source>
        <dbReference type="Proteomes" id="UP000076825"/>
    </source>
</evidence>
<dbReference type="STRING" id="123899.SAMEA3906487_02122"/>
<evidence type="ECO:0000256" key="4">
    <source>
        <dbReference type="ARBA" id="ARBA00023150"/>
    </source>
</evidence>
<evidence type="ECO:0000259" key="6">
    <source>
        <dbReference type="SMART" id="SM00852"/>
    </source>
</evidence>
<organism evidence="7 8">
    <name type="scientific">Bordetella trematum</name>
    <dbReference type="NCBI Taxonomy" id="123899"/>
    <lineage>
        <taxon>Bacteria</taxon>
        <taxon>Pseudomonadati</taxon>
        <taxon>Pseudomonadota</taxon>
        <taxon>Betaproteobacteria</taxon>
        <taxon>Burkholderiales</taxon>
        <taxon>Alcaligenaceae</taxon>
        <taxon>Bordetella</taxon>
    </lineage>
</organism>
<dbReference type="AlphaFoldDB" id="A0A157SK36"/>
<dbReference type="InterPro" id="IPR001453">
    <property type="entry name" value="MoaB/Mog_dom"/>
</dbReference>
<dbReference type="Gene3D" id="3.40.980.10">
    <property type="entry name" value="MoaB/Mog-like domain"/>
    <property type="match status" value="1"/>
</dbReference>
<dbReference type="PANTHER" id="PTHR43232">
    <property type="entry name" value="MOLYBDENUM COFACTOR BIOSYNTHESIS PROTEIN B"/>
    <property type="match status" value="1"/>
</dbReference>
<dbReference type="UniPathway" id="UPA00344"/>
<dbReference type="eggNOG" id="COG0521">
    <property type="taxonomic scope" value="Bacteria"/>
</dbReference>
<gene>
    <name evidence="7" type="primary">moaB</name>
    <name evidence="7" type="ORF">SAMEA3906487_02122</name>
</gene>
<dbReference type="KEGG" id="btrm:SAMEA390648702122"/>
<evidence type="ECO:0000256" key="3">
    <source>
        <dbReference type="ARBA" id="ARBA00015262"/>
    </source>
</evidence>
<dbReference type="CDD" id="cd00886">
    <property type="entry name" value="MogA_MoaB"/>
    <property type="match status" value="1"/>
</dbReference>
<name>A0A157SK36_9BORD</name>
<dbReference type="Pfam" id="PF00994">
    <property type="entry name" value="MoCF_biosynth"/>
    <property type="match status" value="1"/>
</dbReference>
<proteinExistence type="inferred from homology"/>
<feature type="domain" description="MoaB/Mog" evidence="6">
    <location>
        <begin position="13"/>
        <end position="157"/>
    </location>
</feature>
<comment type="similarity">
    <text evidence="2 5">Belongs to the MoaB/Mog family.</text>
</comment>
<dbReference type="InterPro" id="IPR008284">
    <property type="entry name" value="MoCF_biosynth_CS"/>
</dbReference>
<evidence type="ECO:0000256" key="2">
    <source>
        <dbReference type="ARBA" id="ARBA00006112"/>
    </source>
</evidence>
<comment type="pathway">
    <text evidence="1 5">Cofactor biosynthesis; molybdopterin biosynthesis.</text>
</comment>
<dbReference type="SMART" id="SM00852">
    <property type="entry name" value="MoCF_biosynth"/>
    <property type="match status" value="1"/>
</dbReference>
<dbReference type="InterPro" id="IPR012245">
    <property type="entry name" value="MoaB"/>
</dbReference>
<keyword evidence="8" id="KW-1185">Reference proteome</keyword>